<feature type="non-terminal residue" evidence="1">
    <location>
        <position position="167"/>
    </location>
</feature>
<reference evidence="1 2" key="1">
    <citation type="journal article" date="2018" name="New Phytol.">
        <title>Phylogenomics of Endogonaceae and evolution of mycorrhizas within Mucoromycota.</title>
        <authorList>
            <person name="Chang Y."/>
            <person name="Desiro A."/>
            <person name="Na H."/>
            <person name="Sandor L."/>
            <person name="Lipzen A."/>
            <person name="Clum A."/>
            <person name="Barry K."/>
            <person name="Grigoriev I.V."/>
            <person name="Martin F.M."/>
            <person name="Stajich J.E."/>
            <person name="Smith M.E."/>
            <person name="Bonito G."/>
            <person name="Spatafora J.W."/>
        </authorList>
    </citation>
    <scope>NUCLEOTIDE SEQUENCE [LARGE SCALE GENOMIC DNA]</scope>
    <source>
        <strain evidence="1 2">GMNB39</strain>
    </source>
</reference>
<comment type="caution">
    <text evidence="1">The sequence shown here is derived from an EMBL/GenBank/DDBJ whole genome shotgun (WGS) entry which is preliminary data.</text>
</comment>
<dbReference type="OrthoDB" id="17977at2759"/>
<name>A0A433DKS1_9FUNG</name>
<evidence type="ECO:0000313" key="2">
    <source>
        <dbReference type="Proteomes" id="UP000268093"/>
    </source>
</evidence>
<organism evidence="1 2">
    <name type="scientific">Jimgerdemannia flammicorona</name>
    <dbReference type="NCBI Taxonomy" id="994334"/>
    <lineage>
        <taxon>Eukaryota</taxon>
        <taxon>Fungi</taxon>
        <taxon>Fungi incertae sedis</taxon>
        <taxon>Mucoromycota</taxon>
        <taxon>Mucoromycotina</taxon>
        <taxon>Endogonomycetes</taxon>
        <taxon>Endogonales</taxon>
        <taxon>Endogonaceae</taxon>
        <taxon>Jimgerdemannia</taxon>
    </lineage>
</organism>
<protein>
    <submittedName>
        <fullName evidence="1">Uncharacterized protein</fullName>
    </submittedName>
</protein>
<dbReference type="EMBL" id="RBNI01000692">
    <property type="protein sequence ID" value="RUP51494.1"/>
    <property type="molecule type" value="Genomic_DNA"/>
</dbReference>
<sequence length="167" mass="18483">MPLFHSSSYKKQLQWGSGVLAILRWGTSTELNNVPFIPSPRCLARNITMSVLTHHDIVHFESIATKDAAFDLDLYSLLAIVILTAANQPEYVTAVVERRLRALGESVSSKALFLTRVREALLKASLLCGFPRVGQLENVIDFVINGLRCAMVPVDHETTEALPKVPL</sequence>
<gene>
    <name evidence="1" type="ORF">BC936DRAFT_147884</name>
</gene>
<dbReference type="Proteomes" id="UP000268093">
    <property type="component" value="Unassembled WGS sequence"/>
</dbReference>
<evidence type="ECO:0000313" key="1">
    <source>
        <dbReference type="EMBL" id="RUP51494.1"/>
    </source>
</evidence>
<dbReference type="AlphaFoldDB" id="A0A433DKS1"/>
<proteinExistence type="predicted"/>
<accession>A0A433DKS1</accession>
<keyword evidence="2" id="KW-1185">Reference proteome</keyword>